<keyword evidence="6 8" id="KW-0472">Membrane</keyword>
<feature type="transmembrane region" description="Helical" evidence="8">
    <location>
        <begin position="528"/>
        <end position="550"/>
    </location>
</feature>
<dbReference type="PRINTS" id="PR01036">
    <property type="entry name" value="TCRTETB"/>
</dbReference>
<feature type="transmembrane region" description="Helical" evidence="8">
    <location>
        <begin position="108"/>
        <end position="127"/>
    </location>
</feature>
<gene>
    <name evidence="10" type="ORF">QRT04_06470</name>
</gene>
<organism evidence="10 11">
    <name type="scientific">Cellulomonas alba</name>
    <dbReference type="NCBI Taxonomy" id="3053467"/>
    <lineage>
        <taxon>Bacteria</taxon>
        <taxon>Bacillati</taxon>
        <taxon>Actinomycetota</taxon>
        <taxon>Actinomycetes</taxon>
        <taxon>Micrococcales</taxon>
        <taxon>Cellulomonadaceae</taxon>
        <taxon>Cellulomonas</taxon>
    </lineage>
</organism>
<accession>A0ABT7SEG1</accession>
<evidence type="ECO:0000256" key="2">
    <source>
        <dbReference type="ARBA" id="ARBA00022448"/>
    </source>
</evidence>
<keyword evidence="11" id="KW-1185">Reference proteome</keyword>
<dbReference type="InterPro" id="IPR011701">
    <property type="entry name" value="MFS"/>
</dbReference>
<keyword evidence="5 8" id="KW-1133">Transmembrane helix</keyword>
<feature type="compositionally biased region" description="Basic and acidic residues" evidence="7">
    <location>
        <begin position="36"/>
        <end position="48"/>
    </location>
</feature>
<evidence type="ECO:0000259" key="9">
    <source>
        <dbReference type="PROSITE" id="PS50850"/>
    </source>
</evidence>
<dbReference type="NCBIfam" id="TIGR00711">
    <property type="entry name" value="efflux_EmrB"/>
    <property type="match status" value="1"/>
</dbReference>
<dbReference type="InterPro" id="IPR004638">
    <property type="entry name" value="EmrB-like"/>
</dbReference>
<dbReference type="SUPFAM" id="SSF103473">
    <property type="entry name" value="MFS general substrate transporter"/>
    <property type="match status" value="1"/>
</dbReference>
<keyword evidence="2" id="KW-0813">Transport</keyword>
<dbReference type="InterPro" id="IPR036388">
    <property type="entry name" value="WH-like_DNA-bd_sf"/>
</dbReference>
<keyword evidence="3" id="KW-1003">Cell membrane</keyword>
<protein>
    <submittedName>
        <fullName evidence="10">MDR family MFS transporter</fullName>
    </submittedName>
</protein>
<evidence type="ECO:0000313" key="10">
    <source>
        <dbReference type="EMBL" id="MDM7854570.1"/>
    </source>
</evidence>
<feature type="transmembrane region" description="Helical" evidence="8">
    <location>
        <begin position="260"/>
        <end position="280"/>
    </location>
</feature>
<comment type="subcellular location">
    <subcellularLocation>
        <location evidence="1">Cell membrane</location>
        <topology evidence="1">Multi-pass membrane protein</topology>
    </subcellularLocation>
</comment>
<feature type="transmembrane region" description="Helical" evidence="8">
    <location>
        <begin position="327"/>
        <end position="348"/>
    </location>
</feature>
<feature type="transmembrane region" description="Helical" evidence="8">
    <location>
        <begin position="286"/>
        <end position="307"/>
    </location>
</feature>
<feature type="transmembrane region" description="Helical" evidence="8">
    <location>
        <begin position="425"/>
        <end position="447"/>
    </location>
</feature>
<reference evidence="10 11" key="1">
    <citation type="submission" date="2023-06" db="EMBL/GenBank/DDBJ databases">
        <title>Cellulomonas sp. MW4 Whole genome sequence.</title>
        <authorList>
            <person name="Park S."/>
        </authorList>
    </citation>
    <scope>NUCLEOTIDE SEQUENCE [LARGE SCALE GENOMIC DNA]</scope>
    <source>
        <strain evidence="10 11">MW4</strain>
    </source>
</reference>
<feature type="transmembrane region" description="Helical" evidence="8">
    <location>
        <begin position="71"/>
        <end position="96"/>
    </location>
</feature>
<dbReference type="Gene3D" id="1.20.1250.20">
    <property type="entry name" value="MFS general substrate transporter like domains"/>
    <property type="match status" value="1"/>
</dbReference>
<dbReference type="Pfam" id="PF07690">
    <property type="entry name" value="MFS_1"/>
    <property type="match status" value="1"/>
</dbReference>
<evidence type="ECO:0000256" key="7">
    <source>
        <dbReference type="SAM" id="MobiDB-lite"/>
    </source>
</evidence>
<feature type="transmembrane region" description="Helical" evidence="8">
    <location>
        <begin position="164"/>
        <end position="185"/>
    </location>
</feature>
<feature type="transmembrane region" description="Helical" evidence="8">
    <location>
        <begin position="393"/>
        <end position="413"/>
    </location>
</feature>
<feature type="domain" description="Major facilitator superfamily (MFS) profile" evidence="9">
    <location>
        <begin position="74"/>
        <end position="555"/>
    </location>
</feature>
<evidence type="ECO:0000256" key="5">
    <source>
        <dbReference type="ARBA" id="ARBA00022989"/>
    </source>
</evidence>
<dbReference type="Proteomes" id="UP001529338">
    <property type="component" value="Unassembled WGS sequence"/>
</dbReference>
<evidence type="ECO:0000256" key="6">
    <source>
        <dbReference type="ARBA" id="ARBA00023136"/>
    </source>
</evidence>
<evidence type="ECO:0000256" key="3">
    <source>
        <dbReference type="ARBA" id="ARBA00022475"/>
    </source>
</evidence>
<dbReference type="InterPro" id="IPR020846">
    <property type="entry name" value="MFS_dom"/>
</dbReference>
<evidence type="ECO:0000256" key="4">
    <source>
        <dbReference type="ARBA" id="ARBA00022692"/>
    </source>
</evidence>
<dbReference type="InterPro" id="IPR036259">
    <property type="entry name" value="MFS_trans_sf"/>
</dbReference>
<keyword evidence="4 8" id="KW-0812">Transmembrane</keyword>
<sequence length="723" mass="76279">MRRCSSGSGSTGSGDGTSSRRNARPDGLPFAGRRRRADDSPEQREGAMAERSTGTALAEAPSQQHLSSRTIWTIFAGLMLAMLLAALDQTIVATALPTIVKDLGGAEHLSWVVTAYMLASTATTPLWGKLGDQFGRKPLFLACIVIFLAGSALAGTSQTMAQLIAWRALQGVGGGGLMVLSQAIIGDVVPPRDRGRYQGAFGAVFGLSSVAGPLLGGFFVDHLSWRWVFYVNLPIGAVALVVVAAVLPATRSGRSPRIDYAGITLLATIATCIVLVTSLGGSTWEWGSAQVIGLCLLAVGAIVAFALVEARVPEPVMPLRLFRNRVFVTTAIVGFVVGFAMFGSITYLPLYLQQVQGASPTGSGLQMIPMMVGLLLTSIASGQIISRTGRYKVFPIVGSAVFTVGLYLLSLMGRDTTSLQAGLSMFVLGLGLGMVMQVLVLAVQNAVEYRDLGTGTSGATFFRTIGSCVGVAVFGSLFSSHLTSALAAAPPAGATGACAPEALSASSQALAACPPAVQDWFLDGYSDAIHTIFLYAVPVGALAFVLAWFIPEVRLRTAADHPGAGTAYALPSSRTSYEELRLLLWQEVGREDPMRAYGVLTRNLDTGLTPGQCWMLSRVSAERSRSVDAMTEASALPRERVEAAAEHLAERGLVALAPGGVVTPTAAGDEVAHAMWDNERRLLREIVDQWRGDEPALEELVEEVSSRLWAADPPRHSLDASPV</sequence>
<proteinExistence type="predicted"/>
<evidence type="ECO:0000256" key="8">
    <source>
        <dbReference type="SAM" id="Phobius"/>
    </source>
</evidence>
<evidence type="ECO:0000256" key="1">
    <source>
        <dbReference type="ARBA" id="ARBA00004651"/>
    </source>
</evidence>
<dbReference type="PROSITE" id="PS50850">
    <property type="entry name" value="MFS"/>
    <property type="match status" value="1"/>
</dbReference>
<dbReference type="Gene3D" id="1.10.10.10">
    <property type="entry name" value="Winged helix-like DNA-binding domain superfamily/Winged helix DNA-binding domain"/>
    <property type="match status" value="1"/>
</dbReference>
<dbReference type="RefSeq" id="WP_289454343.1">
    <property type="nucleotide sequence ID" value="NZ_JAUCGQ010000001.1"/>
</dbReference>
<dbReference type="PANTHER" id="PTHR23501:SF197">
    <property type="entry name" value="COMD"/>
    <property type="match status" value="1"/>
</dbReference>
<comment type="caution">
    <text evidence="10">The sequence shown here is derived from an EMBL/GenBank/DDBJ whole genome shotgun (WGS) entry which is preliminary data.</text>
</comment>
<feature type="region of interest" description="Disordered" evidence="7">
    <location>
        <begin position="1"/>
        <end position="61"/>
    </location>
</feature>
<feature type="transmembrane region" description="Helical" evidence="8">
    <location>
        <begin position="368"/>
        <end position="386"/>
    </location>
</feature>
<dbReference type="PANTHER" id="PTHR23501">
    <property type="entry name" value="MAJOR FACILITATOR SUPERFAMILY"/>
    <property type="match status" value="1"/>
</dbReference>
<feature type="transmembrane region" description="Helical" evidence="8">
    <location>
        <begin position="197"/>
        <end position="215"/>
    </location>
</feature>
<dbReference type="EMBL" id="JAUCGQ010000001">
    <property type="protein sequence ID" value="MDM7854570.1"/>
    <property type="molecule type" value="Genomic_DNA"/>
</dbReference>
<feature type="transmembrane region" description="Helical" evidence="8">
    <location>
        <begin position="139"/>
        <end position="158"/>
    </location>
</feature>
<dbReference type="Gene3D" id="1.20.1720.10">
    <property type="entry name" value="Multidrug resistance protein D"/>
    <property type="match status" value="1"/>
</dbReference>
<feature type="transmembrane region" description="Helical" evidence="8">
    <location>
        <begin position="227"/>
        <end position="248"/>
    </location>
</feature>
<name>A0ABT7SEG1_9CELL</name>
<feature type="transmembrane region" description="Helical" evidence="8">
    <location>
        <begin position="459"/>
        <end position="478"/>
    </location>
</feature>
<evidence type="ECO:0000313" key="11">
    <source>
        <dbReference type="Proteomes" id="UP001529338"/>
    </source>
</evidence>
<dbReference type="CDD" id="cd17502">
    <property type="entry name" value="MFS_Azr1_MDR_like"/>
    <property type="match status" value="1"/>
</dbReference>